<dbReference type="GO" id="GO:0008745">
    <property type="term" value="F:N-acetylmuramoyl-L-alanine amidase activity"/>
    <property type="evidence" value="ECO:0007669"/>
    <property type="project" value="InterPro"/>
</dbReference>
<evidence type="ECO:0000313" key="3">
    <source>
        <dbReference type="EMBL" id="PEG29462.1"/>
    </source>
</evidence>
<dbReference type="GO" id="GO:0030288">
    <property type="term" value="C:outer membrane-bounded periplasmic space"/>
    <property type="evidence" value="ECO:0007669"/>
    <property type="project" value="TreeGrafter"/>
</dbReference>
<dbReference type="RefSeq" id="WP_058294313.1">
    <property type="nucleotide sequence ID" value="NZ_CAKJVF010000250.1"/>
</dbReference>
<dbReference type="EMBL" id="PDCJ01000004">
    <property type="protein sequence ID" value="PEG29462.1"/>
    <property type="molecule type" value="Genomic_DNA"/>
</dbReference>
<keyword evidence="1" id="KW-0378">Hydrolase</keyword>
<evidence type="ECO:0000259" key="2">
    <source>
        <dbReference type="SMART" id="SM00646"/>
    </source>
</evidence>
<dbReference type="PANTHER" id="PTHR30404">
    <property type="entry name" value="N-ACETYLMURAMOYL-L-ALANINE AMIDASE"/>
    <property type="match status" value="1"/>
</dbReference>
<gene>
    <name evidence="3" type="ORF">CQ394_17740</name>
</gene>
<dbReference type="CDD" id="cd02696">
    <property type="entry name" value="MurNAc-LAA"/>
    <property type="match status" value="1"/>
</dbReference>
<feature type="domain" description="MurNAc-LAA" evidence="2">
    <location>
        <begin position="62"/>
        <end position="170"/>
    </location>
</feature>
<accession>A0A2A7MC83</accession>
<dbReference type="OrthoDB" id="9772024at2"/>
<dbReference type="Proteomes" id="UP000220840">
    <property type="component" value="Unassembled WGS sequence"/>
</dbReference>
<dbReference type="PANTHER" id="PTHR30404:SF0">
    <property type="entry name" value="N-ACETYLMURAMOYL-L-ALANINE AMIDASE AMIC"/>
    <property type="match status" value="1"/>
</dbReference>
<dbReference type="SUPFAM" id="SSF110997">
    <property type="entry name" value="Sporulation related repeat"/>
    <property type="match status" value="1"/>
</dbReference>
<dbReference type="SMART" id="SM00646">
    <property type="entry name" value="Ami_3"/>
    <property type="match status" value="1"/>
</dbReference>
<comment type="caution">
    <text evidence="3">The sequence shown here is derived from an EMBL/GenBank/DDBJ whole genome shotgun (WGS) entry which is preliminary data.</text>
</comment>
<dbReference type="InterPro" id="IPR050695">
    <property type="entry name" value="N-acetylmuramoyl_amidase_3"/>
</dbReference>
<keyword evidence="4" id="KW-1185">Reference proteome</keyword>
<sequence>MNRLCFDYGHGGEDPGACYNGRKESNDVLSIGRAVASEVRRHSVTVDETRTSDTTVSLTNRSAFENKNTYDYFISFHRNAYKPEKAEGVEVYTYLNAGAKAKRLAQVVQKSLVDLGFTDRGIKEANYHVLRETKSSAVLIEVGFIDNSKDNRLFDTKKNEIIKVISKAILAQVGVDYVETSAPTQAENGQTRYRVMVGSYLIRENAENQIRKLKAAGFDAEIIIFNK</sequence>
<reference evidence="3 4" key="1">
    <citation type="submission" date="2017-10" db="EMBL/GenBank/DDBJ databases">
        <title>Effective Description of Clostridium neonatale sp. nov. linked to necrotizing enterocolitis in neonates and a clarification of species assignable to the genus Clostridium (Prazmowski 1880) emend. Lawson and Rainey 2016.</title>
        <authorList>
            <person name="Bernard K."/>
            <person name="Burdz T."/>
            <person name="Wiebe D."/>
            <person name="Balcewich B."/>
            <person name="Alfa M."/>
            <person name="Bernier A.-M."/>
        </authorList>
    </citation>
    <scope>NUCLEOTIDE SEQUENCE [LARGE SCALE GENOMIC DNA]</scope>
    <source>
        <strain evidence="3 4">LCDC99A005</strain>
    </source>
</reference>
<dbReference type="Pfam" id="PF01520">
    <property type="entry name" value="Amidase_3"/>
    <property type="match status" value="1"/>
</dbReference>
<protein>
    <submittedName>
        <fullName evidence="3">N-acetylmuramoyl-L-alanine amidase</fullName>
    </submittedName>
</protein>
<dbReference type="InterPro" id="IPR002508">
    <property type="entry name" value="MurNAc-LAA_cat"/>
</dbReference>
<dbReference type="AlphaFoldDB" id="A0A2A7MC83"/>
<evidence type="ECO:0000256" key="1">
    <source>
        <dbReference type="ARBA" id="ARBA00022801"/>
    </source>
</evidence>
<dbReference type="SUPFAM" id="SSF53187">
    <property type="entry name" value="Zn-dependent exopeptidases"/>
    <property type="match status" value="1"/>
</dbReference>
<dbReference type="Gene3D" id="3.30.70.1070">
    <property type="entry name" value="Sporulation related repeat"/>
    <property type="match status" value="1"/>
</dbReference>
<dbReference type="Gene3D" id="3.40.630.40">
    <property type="entry name" value="Zn-dependent exopeptidases"/>
    <property type="match status" value="1"/>
</dbReference>
<name>A0A2A7MC83_9CLOT</name>
<dbReference type="InterPro" id="IPR036680">
    <property type="entry name" value="SPOR-like_sf"/>
</dbReference>
<organism evidence="3 4">
    <name type="scientific">Clostridium neonatale</name>
    <dbReference type="NCBI Taxonomy" id="137838"/>
    <lineage>
        <taxon>Bacteria</taxon>
        <taxon>Bacillati</taxon>
        <taxon>Bacillota</taxon>
        <taxon>Clostridia</taxon>
        <taxon>Eubacteriales</taxon>
        <taxon>Clostridiaceae</taxon>
        <taxon>Clostridium</taxon>
    </lineage>
</organism>
<dbReference type="GO" id="GO:0009253">
    <property type="term" value="P:peptidoglycan catabolic process"/>
    <property type="evidence" value="ECO:0007669"/>
    <property type="project" value="InterPro"/>
</dbReference>
<evidence type="ECO:0000313" key="4">
    <source>
        <dbReference type="Proteomes" id="UP000220840"/>
    </source>
</evidence>
<dbReference type="STRING" id="137838.GCA_001458595_00971"/>
<proteinExistence type="predicted"/>
<dbReference type="GO" id="GO:0042834">
    <property type="term" value="F:peptidoglycan binding"/>
    <property type="evidence" value="ECO:0007669"/>
    <property type="project" value="InterPro"/>
</dbReference>